<dbReference type="InterPro" id="IPR020449">
    <property type="entry name" value="Tscrpt_reg_AraC-type_HTH"/>
</dbReference>
<dbReference type="InterPro" id="IPR018060">
    <property type="entry name" value="HTH_AraC"/>
</dbReference>
<evidence type="ECO:0000256" key="2">
    <source>
        <dbReference type="ARBA" id="ARBA00023125"/>
    </source>
</evidence>
<dbReference type="InterPro" id="IPR035418">
    <property type="entry name" value="AraC-bd_2"/>
</dbReference>
<sequence length="313" mass="34184">MQTHAAAGRSPDWEEASEEVSDAYFPHVLTPLSRGSNAEDVVVNTVDLGPVRIARIGWGAEVSVETDHPGAYAVNIPLRGRLESRTARDSVVSTPGLATVNPPDTPTLITRWSSACTIVGVRIDRDHLHRELSRMMARPDIRLPAQIDLRGSAGAGWLRMVHAIHSEAGDDELWQNPVVAQQLSGALTTALVLAAVGESEADQQQIRPRIVTRVVDAIHADPSRAWTATDMADAAGVSVRRLQEGFREYVGMSPREYLNDVRLARVNRELSDPGAGMSVTDVAMKWGFTHTGRFAATYRRKYGESPSDTLRHA</sequence>
<dbReference type="PANTHER" id="PTHR46796:SF12">
    <property type="entry name" value="HTH-TYPE DNA-BINDING TRANSCRIPTIONAL ACTIVATOR EUTR"/>
    <property type="match status" value="1"/>
</dbReference>
<organism evidence="5 6">
    <name type="scientific">Gordonia rubripertincta</name>
    <name type="common">Rhodococcus corallinus</name>
    <dbReference type="NCBI Taxonomy" id="36822"/>
    <lineage>
        <taxon>Bacteria</taxon>
        <taxon>Bacillati</taxon>
        <taxon>Actinomycetota</taxon>
        <taxon>Actinomycetes</taxon>
        <taxon>Mycobacteriales</taxon>
        <taxon>Gordoniaceae</taxon>
        <taxon>Gordonia</taxon>
    </lineage>
</organism>
<dbReference type="SUPFAM" id="SSF46689">
    <property type="entry name" value="Homeodomain-like"/>
    <property type="match status" value="2"/>
</dbReference>
<evidence type="ECO:0000256" key="3">
    <source>
        <dbReference type="ARBA" id="ARBA00023163"/>
    </source>
</evidence>
<dbReference type="InterPro" id="IPR009057">
    <property type="entry name" value="Homeodomain-like_sf"/>
</dbReference>
<dbReference type="PROSITE" id="PS01124">
    <property type="entry name" value="HTH_ARAC_FAMILY_2"/>
    <property type="match status" value="1"/>
</dbReference>
<evidence type="ECO:0000256" key="1">
    <source>
        <dbReference type="ARBA" id="ARBA00023015"/>
    </source>
</evidence>
<dbReference type="EMBL" id="JAPWIE010000006">
    <property type="protein sequence ID" value="MCZ4552341.1"/>
    <property type="molecule type" value="Genomic_DNA"/>
</dbReference>
<proteinExistence type="predicted"/>
<evidence type="ECO:0000259" key="4">
    <source>
        <dbReference type="PROSITE" id="PS01124"/>
    </source>
</evidence>
<evidence type="ECO:0000313" key="6">
    <source>
        <dbReference type="Proteomes" id="UP001067235"/>
    </source>
</evidence>
<comment type="caution">
    <text evidence="5">The sequence shown here is derived from an EMBL/GenBank/DDBJ whole genome shotgun (WGS) entry which is preliminary data.</text>
</comment>
<dbReference type="PANTHER" id="PTHR46796">
    <property type="entry name" value="HTH-TYPE TRANSCRIPTIONAL ACTIVATOR RHAS-RELATED"/>
    <property type="match status" value="1"/>
</dbReference>
<keyword evidence="3" id="KW-0804">Transcription</keyword>
<feature type="domain" description="HTH araC/xylS-type" evidence="4">
    <location>
        <begin position="212"/>
        <end position="312"/>
    </location>
</feature>
<accession>A0ABT4N216</accession>
<dbReference type="Proteomes" id="UP001067235">
    <property type="component" value="Unassembled WGS sequence"/>
</dbReference>
<keyword evidence="1" id="KW-0805">Transcription regulation</keyword>
<dbReference type="Pfam" id="PF12833">
    <property type="entry name" value="HTH_18"/>
    <property type="match status" value="1"/>
</dbReference>
<dbReference type="Gene3D" id="1.10.10.60">
    <property type="entry name" value="Homeodomain-like"/>
    <property type="match status" value="1"/>
</dbReference>
<name>A0ABT4N216_GORRU</name>
<dbReference type="Pfam" id="PF14525">
    <property type="entry name" value="AraC_binding_2"/>
    <property type="match status" value="1"/>
</dbReference>
<dbReference type="PRINTS" id="PR00032">
    <property type="entry name" value="HTHARAC"/>
</dbReference>
<dbReference type="InterPro" id="IPR050204">
    <property type="entry name" value="AraC_XylS_family_regulators"/>
</dbReference>
<gene>
    <name evidence="5" type="ORF">O4213_20275</name>
</gene>
<reference evidence="5" key="1">
    <citation type="submission" date="2022-12" db="EMBL/GenBank/DDBJ databases">
        <authorList>
            <person name="Krivoruchko A.V."/>
            <person name="Elkin A."/>
        </authorList>
    </citation>
    <scope>NUCLEOTIDE SEQUENCE</scope>
    <source>
        <strain evidence="5">IEGM 1388</strain>
    </source>
</reference>
<keyword evidence="2" id="KW-0238">DNA-binding</keyword>
<protein>
    <submittedName>
        <fullName evidence="5">AraC family transcriptional regulator</fullName>
    </submittedName>
</protein>
<evidence type="ECO:0000313" key="5">
    <source>
        <dbReference type="EMBL" id="MCZ4552341.1"/>
    </source>
</evidence>
<keyword evidence="6" id="KW-1185">Reference proteome</keyword>
<dbReference type="SMART" id="SM00342">
    <property type="entry name" value="HTH_ARAC"/>
    <property type="match status" value="1"/>
</dbReference>
<dbReference type="RefSeq" id="WP_301573109.1">
    <property type="nucleotide sequence ID" value="NZ_JAPWIE010000006.1"/>
</dbReference>